<dbReference type="InterPro" id="IPR007046">
    <property type="entry name" value="RNA_pol_sigma_54_core-bd"/>
</dbReference>
<evidence type="ECO:0000256" key="2">
    <source>
        <dbReference type="ARBA" id="ARBA00022478"/>
    </source>
</evidence>
<keyword evidence="8" id="KW-0804">Transcription</keyword>
<dbReference type="GO" id="GO:0001216">
    <property type="term" value="F:DNA-binding transcription activator activity"/>
    <property type="evidence" value="ECO:0007669"/>
    <property type="project" value="InterPro"/>
</dbReference>
<reference evidence="12 13" key="1">
    <citation type="submission" date="2014-04" db="EMBL/GenBank/DDBJ databases">
        <title>The Genome Sequence of Thermoanaerobaculum aquaticum MP-01, The First Cultivated Group 23 Acidobacterium.</title>
        <authorList>
            <person name="Stamps B.W."/>
            <person name="Losey N.A."/>
            <person name="Lawson P.A."/>
            <person name="Stevenson B.S."/>
        </authorList>
    </citation>
    <scope>NUCLEOTIDE SEQUENCE [LARGE SCALE GENOMIC DNA]</scope>
    <source>
        <strain evidence="12 13">MP-01</strain>
    </source>
</reference>
<dbReference type="Pfam" id="PF00309">
    <property type="entry name" value="Sigma54_AID"/>
    <property type="match status" value="1"/>
</dbReference>
<evidence type="ECO:0008006" key="14">
    <source>
        <dbReference type="Google" id="ProtNLM"/>
    </source>
</evidence>
<keyword evidence="3" id="KW-0808">Transferase</keyword>
<feature type="domain" description="RNA polymerase sigma factor 54 core-binding" evidence="11">
    <location>
        <begin position="140"/>
        <end position="325"/>
    </location>
</feature>
<dbReference type="Gene3D" id="1.10.10.1330">
    <property type="entry name" value="RNA polymerase sigma-54 factor, core-binding domain"/>
    <property type="match status" value="1"/>
</dbReference>
<dbReference type="GO" id="GO:0016987">
    <property type="term" value="F:sigma factor activity"/>
    <property type="evidence" value="ECO:0007669"/>
    <property type="project" value="UniProtKB-KW"/>
</dbReference>
<keyword evidence="6" id="KW-0731">Sigma factor</keyword>
<evidence type="ECO:0000259" key="10">
    <source>
        <dbReference type="Pfam" id="PF04552"/>
    </source>
</evidence>
<organism evidence="12 13">
    <name type="scientific">Thermoanaerobaculum aquaticum</name>
    <dbReference type="NCBI Taxonomy" id="1312852"/>
    <lineage>
        <taxon>Bacteria</taxon>
        <taxon>Pseudomonadati</taxon>
        <taxon>Acidobacteriota</taxon>
        <taxon>Thermoanaerobaculia</taxon>
        <taxon>Thermoanaerobaculales</taxon>
        <taxon>Thermoanaerobaculaceae</taxon>
        <taxon>Thermoanaerobaculum</taxon>
    </lineage>
</organism>
<dbReference type="Gene3D" id="1.10.10.60">
    <property type="entry name" value="Homeodomain-like"/>
    <property type="match status" value="1"/>
</dbReference>
<keyword evidence="4" id="KW-0548">Nucleotidyltransferase</keyword>
<evidence type="ECO:0000256" key="7">
    <source>
        <dbReference type="ARBA" id="ARBA00023125"/>
    </source>
</evidence>
<feature type="compositionally biased region" description="Low complexity" evidence="9">
    <location>
        <begin position="68"/>
        <end position="88"/>
    </location>
</feature>
<feature type="region of interest" description="Disordered" evidence="9">
    <location>
        <begin position="68"/>
        <end position="101"/>
    </location>
</feature>
<dbReference type="PROSITE" id="PS00718">
    <property type="entry name" value="SIGMA54_2"/>
    <property type="match status" value="1"/>
</dbReference>
<gene>
    <name evidence="12" type="ORF">EG19_01790</name>
</gene>
<dbReference type="NCBIfam" id="TIGR02395">
    <property type="entry name" value="rpoN_sigma"/>
    <property type="match status" value="1"/>
</dbReference>
<comment type="caution">
    <text evidence="12">The sequence shown here is derived from an EMBL/GenBank/DDBJ whole genome shotgun (WGS) entry which is preliminary data.</text>
</comment>
<dbReference type="InterPro" id="IPR000394">
    <property type="entry name" value="RNA_pol_sigma_54"/>
</dbReference>
<dbReference type="InterPro" id="IPR007634">
    <property type="entry name" value="RNA_pol_sigma_54_DNA-bd"/>
</dbReference>
<dbReference type="InterPro" id="IPR038709">
    <property type="entry name" value="RpoN_core-bd_sf"/>
</dbReference>
<dbReference type="PROSITE" id="PS50044">
    <property type="entry name" value="SIGMA54_3"/>
    <property type="match status" value="1"/>
</dbReference>
<evidence type="ECO:0000256" key="4">
    <source>
        <dbReference type="ARBA" id="ARBA00022695"/>
    </source>
</evidence>
<dbReference type="Proteomes" id="UP000027284">
    <property type="component" value="Unassembled WGS sequence"/>
</dbReference>
<evidence type="ECO:0000256" key="3">
    <source>
        <dbReference type="ARBA" id="ARBA00022679"/>
    </source>
</evidence>
<evidence type="ECO:0000256" key="9">
    <source>
        <dbReference type="SAM" id="MobiDB-lite"/>
    </source>
</evidence>
<keyword evidence="5" id="KW-0805">Transcription regulation</keyword>
<evidence type="ECO:0000313" key="12">
    <source>
        <dbReference type="EMBL" id="KDA53954.1"/>
    </source>
</evidence>
<keyword evidence="2" id="KW-0240">DNA-directed RNA polymerase</keyword>
<evidence type="ECO:0000256" key="1">
    <source>
        <dbReference type="ARBA" id="ARBA00008798"/>
    </source>
</evidence>
<dbReference type="Pfam" id="PF04552">
    <property type="entry name" value="Sigma54_DBD"/>
    <property type="match status" value="1"/>
</dbReference>
<protein>
    <recommendedName>
        <fullName evidence="14">RNA polymerase sigma-54 factor</fullName>
    </recommendedName>
</protein>
<evidence type="ECO:0000256" key="5">
    <source>
        <dbReference type="ARBA" id="ARBA00023015"/>
    </source>
</evidence>
<dbReference type="PANTHER" id="PTHR32248:SF4">
    <property type="entry name" value="RNA POLYMERASE SIGMA-54 FACTOR"/>
    <property type="match status" value="1"/>
</dbReference>
<dbReference type="PIRSF" id="PIRSF000774">
    <property type="entry name" value="RpoN"/>
    <property type="match status" value="1"/>
</dbReference>
<dbReference type="GO" id="GO:0000428">
    <property type="term" value="C:DNA-directed RNA polymerase complex"/>
    <property type="evidence" value="ECO:0007669"/>
    <property type="project" value="UniProtKB-KW"/>
</dbReference>
<proteinExistence type="inferred from homology"/>
<evidence type="ECO:0000313" key="13">
    <source>
        <dbReference type="Proteomes" id="UP000027284"/>
    </source>
</evidence>
<dbReference type="PANTHER" id="PTHR32248">
    <property type="entry name" value="RNA POLYMERASE SIGMA-54 FACTOR"/>
    <property type="match status" value="1"/>
</dbReference>
<dbReference type="GO" id="GO:0003677">
    <property type="term" value="F:DNA binding"/>
    <property type="evidence" value="ECO:0007669"/>
    <property type="project" value="UniProtKB-KW"/>
</dbReference>
<evidence type="ECO:0000259" key="11">
    <source>
        <dbReference type="Pfam" id="PF04963"/>
    </source>
</evidence>
<dbReference type="NCBIfam" id="NF009118">
    <property type="entry name" value="PRK12469.1"/>
    <property type="match status" value="1"/>
</dbReference>
<dbReference type="Pfam" id="PF04963">
    <property type="entry name" value="Sigma54_CBD"/>
    <property type="match status" value="1"/>
</dbReference>
<comment type="similarity">
    <text evidence="1">Belongs to the sigma-54 factor family.</text>
</comment>
<dbReference type="GO" id="GO:0016779">
    <property type="term" value="F:nucleotidyltransferase activity"/>
    <property type="evidence" value="ECO:0007669"/>
    <property type="project" value="UniProtKB-KW"/>
</dbReference>
<dbReference type="EMBL" id="JMFG01000015">
    <property type="protein sequence ID" value="KDA53954.1"/>
    <property type="molecule type" value="Genomic_DNA"/>
</dbReference>
<evidence type="ECO:0000256" key="6">
    <source>
        <dbReference type="ARBA" id="ARBA00023082"/>
    </source>
</evidence>
<dbReference type="PROSITE" id="PS00717">
    <property type="entry name" value="SIGMA54_1"/>
    <property type="match status" value="1"/>
</dbReference>
<name>A0A062XX30_9BACT</name>
<dbReference type="AlphaFoldDB" id="A0A062XX30"/>
<sequence length="514" mass="57225">MPVNQKPSLKLSQKLLMTPALQQAIKLLQLTRLELEQVLRQELEANPLLELAEDVELEEQEEVAAAEAVGAPAMTEEPATPELPAPERANGDGNEEAETAPSFEEVELSALFANDLHDVPPLGDPSFDEEELDPLFNLPNPEPSLADALIDQLRLLPVPPELSPLCEFLIGNLENDGYLRIPLPDLAAQVGVSVETLEEALRWVQMLDPAGVGARDLRECLLLQLERIAKPTEEERLATAIVKEAFGLLLQQNWEGMAAHLGVSLESLRRALEVLRKLPAHPGALVGASGSTAIEPDVVVKKVGGRWVVELVDDNLPQVHLSPRYLQLLQNPTADPQTQAFVRERMKQALWFLRAVEQRHSTILRVAETIVRRQEAFLEHGIQYLRPMVLKDVADEIGMHESTVSRVVQAKYMATPRGVFPFKFFFHSGLSHALEGDVSSVAVKEKIRELIENEDPARPLADARIARLLNRQGIRIARRTVAKYREEMGIPSSEVRKRGLWMRNSAEPSKIGSR</sequence>
<dbReference type="GO" id="GO:0006352">
    <property type="term" value="P:DNA-templated transcription initiation"/>
    <property type="evidence" value="ECO:0007669"/>
    <property type="project" value="InterPro"/>
</dbReference>
<keyword evidence="7" id="KW-0238">DNA-binding</keyword>
<dbReference type="PRINTS" id="PR00045">
    <property type="entry name" value="SIGMA54FCT"/>
</dbReference>
<feature type="domain" description="RNA polymerase sigma factor 54 DNA-binding" evidence="10">
    <location>
        <begin position="340"/>
        <end position="498"/>
    </location>
</feature>
<dbReference type="STRING" id="1312852.EG19_01790"/>
<accession>A0A062XX30</accession>
<keyword evidence="13" id="KW-1185">Reference proteome</keyword>
<evidence type="ECO:0000256" key="8">
    <source>
        <dbReference type="ARBA" id="ARBA00023163"/>
    </source>
</evidence>